<evidence type="ECO:0000259" key="3">
    <source>
        <dbReference type="Pfam" id="PF03061"/>
    </source>
</evidence>
<dbReference type="PANTHER" id="PTHR42856:SF1">
    <property type="entry name" value="ACYL-COENZYME A THIOESTERASE PAAI"/>
    <property type="match status" value="1"/>
</dbReference>
<dbReference type="NCBIfam" id="TIGR00369">
    <property type="entry name" value="unchar_dom_1"/>
    <property type="match status" value="1"/>
</dbReference>
<dbReference type="AlphaFoldDB" id="A0A921K7L0"/>
<dbReference type="InterPro" id="IPR003736">
    <property type="entry name" value="PAAI_dom"/>
</dbReference>
<dbReference type="PANTHER" id="PTHR42856">
    <property type="entry name" value="ACYL-COENZYME A THIOESTERASE PAAI"/>
    <property type="match status" value="1"/>
</dbReference>
<reference evidence="4" key="1">
    <citation type="journal article" date="2021" name="PeerJ">
        <title>Extensive microbial diversity within the chicken gut microbiome revealed by metagenomics and culture.</title>
        <authorList>
            <person name="Gilroy R."/>
            <person name="Ravi A."/>
            <person name="Getino M."/>
            <person name="Pursley I."/>
            <person name="Horton D.L."/>
            <person name="Alikhan N.F."/>
            <person name="Baker D."/>
            <person name="Gharbi K."/>
            <person name="Hall N."/>
            <person name="Watson M."/>
            <person name="Adriaenssens E.M."/>
            <person name="Foster-Nyarko E."/>
            <person name="Jarju S."/>
            <person name="Secka A."/>
            <person name="Antonio M."/>
            <person name="Oren A."/>
            <person name="Chaudhuri R.R."/>
            <person name="La Ragione R."/>
            <person name="Hildebrand F."/>
            <person name="Pallen M.J."/>
        </authorList>
    </citation>
    <scope>NUCLEOTIDE SEQUENCE</scope>
    <source>
        <strain evidence="4">ChiHjej13B12-14962</strain>
    </source>
</reference>
<evidence type="ECO:0000256" key="2">
    <source>
        <dbReference type="SAM" id="MobiDB-lite"/>
    </source>
</evidence>
<evidence type="ECO:0000313" key="5">
    <source>
        <dbReference type="Proteomes" id="UP000703315"/>
    </source>
</evidence>
<keyword evidence="1" id="KW-0378">Hydrolase</keyword>
<feature type="compositionally biased region" description="Polar residues" evidence="2">
    <location>
        <begin position="8"/>
        <end position="17"/>
    </location>
</feature>
<dbReference type="GO" id="GO:0016289">
    <property type="term" value="F:acyl-CoA hydrolase activity"/>
    <property type="evidence" value="ECO:0007669"/>
    <property type="project" value="UniProtKB-ARBA"/>
</dbReference>
<evidence type="ECO:0000313" key="4">
    <source>
        <dbReference type="EMBL" id="HJF14648.1"/>
    </source>
</evidence>
<dbReference type="RefSeq" id="WP_303905292.1">
    <property type="nucleotide sequence ID" value="NZ_DYXC01000080.1"/>
</dbReference>
<feature type="domain" description="Thioesterase" evidence="3">
    <location>
        <begin position="67"/>
        <end position="146"/>
    </location>
</feature>
<dbReference type="Proteomes" id="UP000703315">
    <property type="component" value="Unassembled WGS sequence"/>
</dbReference>
<reference evidence="4" key="2">
    <citation type="submission" date="2021-09" db="EMBL/GenBank/DDBJ databases">
        <authorList>
            <person name="Gilroy R."/>
        </authorList>
    </citation>
    <scope>NUCLEOTIDE SEQUENCE</scope>
    <source>
        <strain evidence="4">ChiHjej13B12-14962</strain>
    </source>
</reference>
<dbReference type="Pfam" id="PF03061">
    <property type="entry name" value="4HBT"/>
    <property type="match status" value="1"/>
</dbReference>
<protein>
    <submittedName>
        <fullName evidence="4">Hotdog fold thioesterase</fullName>
    </submittedName>
</protein>
<feature type="region of interest" description="Disordered" evidence="2">
    <location>
        <begin position="1"/>
        <end position="31"/>
    </location>
</feature>
<proteinExistence type="predicted"/>
<sequence>MSHALGVSDTTRTTSPTDVRRGNFGPNDHPAWGHDRASEWLGVTITEYAPGYAKGHMPVREDMLNGFNIAHGGMVFALADSIFAWTCNSPDGDGSTITVAQGADINFVSSPQLGTILTATGHLRASTGRSGLYDITVIDDQGNLVAEFRGRSRTIPNPNR</sequence>
<dbReference type="InterPro" id="IPR029069">
    <property type="entry name" value="HotDog_dom_sf"/>
</dbReference>
<dbReference type="CDD" id="cd03443">
    <property type="entry name" value="PaaI_thioesterase"/>
    <property type="match status" value="1"/>
</dbReference>
<dbReference type="InterPro" id="IPR006683">
    <property type="entry name" value="Thioestr_dom"/>
</dbReference>
<comment type="caution">
    <text evidence="4">The sequence shown here is derived from an EMBL/GenBank/DDBJ whole genome shotgun (WGS) entry which is preliminary data.</text>
</comment>
<dbReference type="Gene3D" id="3.10.129.10">
    <property type="entry name" value="Hotdog Thioesterase"/>
    <property type="match status" value="1"/>
</dbReference>
<name>A0A921K7L0_9MICC</name>
<dbReference type="EMBL" id="DYXC01000080">
    <property type="protein sequence ID" value="HJF14648.1"/>
    <property type="molecule type" value="Genomic_DNA"/>
</dbReference>
<accession>A0A921K7L0</accession>
<gene>
    <name evidence="4" type="ORF">K8V32_07555</name>
</gene>
<organism evidence="4 5">
    <name type="scientific">Enteractinococcus helveticum</name>
    <dbReference type="NCBI Taxonomy" id="1837282"/>
    <lineage>
        <taxon>Bacteria</taxon>
        <taxon>Bacillati</taxon>
        <taxon>Actinomycetota</taxon>
        <taxon>Actinomycetes</taxon>
        <taxon>Micrococcales</taxon>
        <taxon>Micrococcaceae</taxon>
    </lineage>
</organism>
<dbReference type="SUPFAM" id="SSF54637">
    <property type="entry name" value="Thioesterase/thiol ester dehydrase-isomerase"/>
    <property type="match status" value="1"/>
</dbReference>
<dbReference type="InterPro" id="IPR052723">
    <property type="entry name" value="Acyl-CoA_thioesterase_PaaI"/>
</dbReference>
<evidence type="ECO:0000256" key="1">
    <source>
        <dbReference type="ARBA" id="ARBA00022801"/>
    </source>
</evidence>